<feature type="domain" description="EamA" evidence="2">
    <location>
        <begin position="147"/>
        <end position="283"/>
    </location>
</feature>
<dbReference type="GO" id="GO:0016020">
    <property type="term" value="C:membrane"/>
    <property type="evidence" value="ECO:0007669"/>
    <property type="project" value="InterPro"/>
</dbReference>
<comment type="caution">
    <text evidence="3">The sequence shown here is derived from an EMBL/GenBank/DDBJ whole genome shotgun (WGS) entry which is preliminary data.</text>
</comment>
<dbReference type="Pfam" id="PF00892">
    <property type="entry name" value="EamA"/>
    <property type="match status" value="2"/>
</dbReference>
<keyword evidence="1" id="KW-0472">Membrane</keyword>
<evidence type="ECO:0000256" key="1">
    <source>
        <dbReference type="SAM" id="Phobius"/>
    </source>
</evidence>
<gene>
    <name evidence="3" type="ORF">SDC9_66455</name>
</gene>
<dbReference type="Gene3D" id="1.10.3730.20">
    <property type="match status" value="1"/>
</dbReference>
<reference evidence="3" key="1">
    <citation type="submission" date="2019-08" db="EMBL/GenBank/DDBJ databases">
        <authorList>
            <person name="Kucharzyk K."/>
            <person name="Murdoch R.W."/>
            <person name="Higgins S."/>
            <person name="Loffler F."/>
        </authorList>
    </citation>
    <scope>NUCLEOTIDE SEQUENCE</scope>
</reference>
<feature type="transmembrane region" description="Helical" evidence="1">
    <location>
        <begin position="7"/>
        <end position="31"/>
    </location>
</feature>
<dbReference type="InterPro" id="IPR037185">
    <property type="entry name" value="EmrE-like"/>
</dbReference>
<dbReference type="PANTHER" id="PTHR22911:SF137">
    <property type="entry name" value="SOLUTE CARRIER FAMILY 35 MEMBER G2-RELATED"/>
    <property type="match status" value="1"/>
</dbReference>
<dbReference type="SUPFAM" id="SSF103481">
    <property type="entry name" value="Multidrug resistance efflux transporter EmrE"/>
    <property type="match status" value="2"/>
</dbReference>
<feature type="transmembrane region" description="Helical" evidence="1">
    <location>
        <begin position="121"/>
        <end position="140"/>
    </location>
</feature>
<evidence type="ECO:0000313" key="3">
    <source>
        <dbReference type="EMBL" id="MPM20028.1"/>
    </source>
</evidence>
<dbReference type="EMBL" id="VSSQ01003295">
    <property type="protein sequence ID" value="MPM20028.1"/>
    <property type="molecule type" value="Genomic_DNA"/>
</dbReference>
<feature type="transmembrane region" description="Helical" evidence="1">
    <location>
        <begin position="90"/>
        <end position="114"/>
    </location>
</feature>
<keyword evidence="1" id="KW-0812">Transmembrane</keyword>
<feature type="transmembrane region" description="Helical" evidence="1">
    <location>
        <begin position="266"/>
        <end position="284"/>
    </location>
</feature>
<organism evidence="3">
    <name type="scientific">bioreactor metagenome</name>
    <dbReference type="NCBI Taxonomy" id="1076179"/>
    <lineage>
        <taxon>unclassified sequences</taxon>
        <taxon>metagenomes</taxon>
        <taxon>ecological metagenomes</taxon>
    </lineage>
</organism>
<sequence>MKLKGVLYAVLSAVIFGTSPIFFKTIAATGINTTTQVVVRSVITMALAAALALAKKQPVLLKGRILMDALLAFVAGQGVTAVLLNSSYAYLSAGMSTSLHFVYPSVVMLVSVLFFRERVNLLKFAALLLSVFAIALMTDFSARGQLTGMLLALASGCSYAFYILYLDRTALKDIPVWTFAFWSSLGCLVASAGLGVSTNTLDLSGATVKGVSLLLIMVPLQSVLAVRLFQLGVRYTGSTAASLLSTMEPVTSTILGILLLHEKTDIGKLFGCAAIVLSVVLVVLGTKRAEKRALAVGLEPSTEPARETE</sequence>
<feature type="transmembrane region" description="Helical" evidence="1">
    <location>
        <begin position="241"/>
        <end position="260"/>
    </location>
</feature>
<feature type="transmembrane region" description="Helical" evidence="1">
    <location>
        <begin position="66"/>
        <end position="84"/>
    </location>
</feature>
<dbReference type="AlphaFoldDB" id="A0A644XW65"/>
<evidence type="ECO:0000259" key="2">
    <source>
        <dbReference type="Pfam" id="PF00892"/>
    </source>
</evidence>
<feature type="domain" description="EamA" evidence="2">
    <location>
        <begin position="4"/>
        <end position="138"/>
    </location>
</feature>
<feature type="transmembrane region" description="Helical" evidence="1">
    <location>
        <begin position="37"/>
        <end position="54"/>
    </location>
</feature>
<accession>A0A644XW65</accession>
<protein>
    <recommendedName>
        <fullName evidence="2">EamA domain-containing protein</fullName>
    </recommendedName>
</protein>
<proteinExistence type="predicted"/>
<feature type="transmembrane region" description="Helical" evidence="1">
    <location>
        <begin position="146"/>
        <end position="165"/>
    </location>
</feature>
<dbReference type="PANTHER" id="PTHR22911">
    <property type="entry name" value="ACYL-MALONYL CONDENSING ENZYME-RELATED"/>
    <property type="match status" value="1"/>
</dbReference>
<dbReference type="InterPro" id="IPR000620">
    <property type="entry name" value="EamA_dom"/>
</dbReference>
<keyword evidence="1" id="KW-1133">Transmembrane helix</keyword>
<feature type="transmembrane region" description="Helical" evidence="1">
    <location>
        <begin position="210"/>
        <end position="229"/>
    </location>
</feature>
<name>A0A644XW65_9ZZZZ</name>
<feature type="transmembrane region" description="Helical" evidence="1">
    <location>
        <begin position="177"/>
        <end position="198"/>
    </location>
</feature>